<name>A0A429Z9V5_9ENTE</name>
<reference evidence="6 7" key="1">
    <citation type="submission" date="2018-03" db="EMBL/GenBank/DDBJ databases">
        <authorList>
            <person name="Gulvik C.A."/>
        </authorList>
    </citation>
    <scope>NUCLEOTIDE SEQUENCE [LARGE SCALE GENOMIC DNA]</scope>
    <source>
        <strain evidence="6 7">JCM 31581</strain>
    </source>
</reference>
<dbReference type="SUPFAM" id="SSF52540">
    <property type="entry name" value="P-loop containing nucleoside triphosphate hydrolases"/>
    <property type="match status" value="1"/>
</dbReference>
<dbReference type="FunFam" id="3.40.50.300:FF:000134">
    <property type="entry name" value="Iron-enterobactin ABC transporter ATP-binding protein"/>
    <property type="match status" value="1"/>
</dbReference>
<comment type="similarity">
    <text evidence="1">Belongs to the ABC transporter superfamily.</text>
</comment>
<keyword evidence="3" id="KW-0547">Nucleotide-binding</keyword>
<dbReference type="OrthoDB" id="9806726at2"/>
<dbReference type="InterPro" id="IPR027417">
    <property type="entry name" value="P-loop_NTPase"/>
</dbReference>
<evidence type="ECO:0000313" key="7">
    <source>
        <dbReference type="Proteomes" id="UP000277864"/>
    </source>
</evidence>
<dbReference type="SMART" id="SM00382">
    <property type="entry name" value="AAA"/>
    <property type="match status" value="1"/>
</dbReference>
<dbReference type="Proteomes" id="UP000277864">
    <property type="component" value="Unassembled WGS sequence"/>
</dbReference>
<protein>
    <submittedName>
        <fullName evidence="6">Manganese ABC transporter ATP-binding protein</fullName>
    </submittedName>
</protein>
<feature type="domain" description="ABC transporter" evidence="5">
    <location>
        <begin position="6"/>
        <end position="238"/>
    </location>
</feature>
<dbReference type="RefSeq" id="WP_125943079.1">
    <property type="nucleotide sequence ID" value="NZ_PXZH01000001.1"/>
</dbReference>
<dbReference type="PROSITE" id="PS00211">
    <property type="entry name" value="ABC_TRANSPORTER_1"/>
    <property type="match status" value="1"/>
</dbReference>
<evidence type="ECO:0000259" key="5">
    <source>
        <dbReference type="PROSITE" id="PS50893"/>
    </source>
</evidence>
<dbReference type="Pfam" id="PF00005">
    <property type="entry name" value="ABC_tran"/>
    <property type="match status" value="1"/>
</dbReference>
<dbReference type="GO" id="GO:0005524">
    <property type="term" value="F:ATP binding"/>
    <property type="evidence" value="ECO:0007669"/>
    <property type="project" value="UniProtKB-KW"/>
</dbReference>
<sequence>MQLEPIQVNNLSVSYQGKPAIQHINLTVQPGAITGIIGPNGAGKSTLLKGIMELVKRDSGQVTMGEQDIKSLRKNIAYVEQRSAIDLTFPITVEEVVLLGTYPKLGLFRRPRKKEWQKVAESLEKVQMTEFSKRQIGELSGGQLQRVFIARALAQDADIIFLDEPFVGIDMTSEKVIIDLLKELKNMGKLIMIVHHDLHKVVEYFDELIILNRELVASGPISQSFTTENMRKAYGSTMGDIVIKGVSD</sequence>
<dbReference type="PROSITE" id="PS50893">
    <property type="entry name" value="ABC_TRANSPORTER_2"/>
    <property type="match status" value="1"/>
</dbReference>
<dbReference type="AlphaFoldDB" id="A0A429Z9V5"/>
<dbReference type="PANTHER" id="PTHR42734:SF5">
    <property type="entry name" value="IRON TRANSPORT SYSTEM ATP-BINDING PROTEIN HI_0361-RELATED"/>
    <property type="match status" value="1"/>
</dbReference>
<proteinExistence type="inferred from homology"/>
<evidence type="ECO:0000313" key="6">
    <source>
        <dbReference type="EMBL" id="RST90471.1"/>
    </source>
</evidence>
<keyword evidence="2" id="KW-0813">Transport</keyword>
<gene>
    <name evidence="6" type="ORF">C7P63_04260</name>
</gene>
<evidence type="ECO:0000256" key="3">
    <source>
        <dbReference type="ARBA" id="ARBA00022741"/>
    </source>
</evidence>
<evidence type="ECO:0000256" key="4">
    <source>
        <dbReference type="ARBA" id="ARBA00022840"/>
    </source>
</evidence>
<organism evidence="6 7">
    <name type="scientific">Vagococcus humatus</name>
    <dbReference type="NCBI Taxonomy" id="1889241"/>
    <lineage>
        <taxon>Bacteria</taxon>
        <taxon>Bacillati</taxon>
        <taxon>Bacillota</taxon>
        <taxon>Bacilli</taxon>
        <taxon>Lactobacillales</taxon>
        <taxon>Enterococcaceae</taxon>
        <taxon>Vagococcus</taxon>
    </lineage>
</organism>
<evidence type="ECO:0000256" key="2">
    <source>
        <dbReference type="ARBA" id="ARBA00022448"/>
    </source>
</evidence>
<dbReference type="InterPro" id="IPR003439">
    <property type="entry name" value="ABC_transporter-like_ATP-bd"/>
</dbReference>
<dbReference type="Gene3D" id="3.40.50.300">
    <property type="entry name" value="P-loop containing nucleotide triphosphate hydrolases"/>
    <property type="match status" value="1"/>
</dbReference>
<comment type="caution">
    <text evidence="6">The sequence shown here is derived from an EMBL/GenBank/DDBJ whole genome shotgun (WGS) entry which is preliminary data.</text>
</comment>
<dbReference type="InterPro" id="IPR050153">
    <property type="entry name" value="Metal_Ion_Import_ABC"/>
</dbReference>
<evidence type="ECO:0000256" key="1">
    <source>
        <dbReference type="ARBA" id="ARBA00005417"/>
    </source>
</evidence>
<dbReference type="PANTHER" id="PTHR42734">
    <property type="entry name" value="METAL TRANSPORT SYSTEM ATP-BINDING PROTEIN TM_0124-RELATED"/>
    <property type="match status" value="1"/>
</dbReference>
<dbReference type="InterPro" id="IPR003593">
    <property type="entry name" value="AAA+_ATPase"/>
</dbReference>
<keyword evidence="4 6" id="KW-0067">ATP-binding</keyword>
<keyword evidence="7" id="KW-1185">Reference proteome</keyword>
<dbReference type="InterPro" id="IPR017871">
    <property type="entry name" value="ABC_transporter-like_CS"/>
</dbReference>
<accession>A0A429Z9V5</accession>
<dbReference type="EMBL" id="PXZH01000001">
    <property type="protein sequence ID" value="RST90471.1"/>
    <property type="molecule type" value="Genomic_DNA"/>
</dbReference>
<dbReference type="CDD" id="cd03235">
    <property type="entry name" value="ABC_Metallic_Cations"/>
    <property type="match status" value="1"/>
</dbReference>
<dbReference type="GO" id="GO:0016887">
    <property type="term" value="F:ATP hydrolysis activity"/>
    <property type="evidence" value="ECO:0007669"/>
    <property type="project" value="InterPro"/>
</dbReference>